<proteinExistence type="predicted"/>
<feature type="region of interest" description="Disordered" evidence="1">
    <location>
        <begin position="1"/>
        <end position="24"/>
    </location>
</feature>
<dbReference type="HOGENOM" id="CLU_3372369_0_0_0"/>
<organism evidence="2 3">
    <name type="scientific">Blastopirellula marina DSM 3645</name>
    <dbReference type="NCBI Taxonomy" id="314230"/>
    <lineage>
        <taxon>Bacteria</taxon>
        <taxon>Pseudomonadati</taxon>
        <taxon>Planctomycetota</taxon>
        <taxon>Planctomycetia</taxon>
        <taxon>Pirellulales</taxon>
        <taxon>Pirellulaceae</taxon>
        <taxon>Blastopirellula</taxon>
    </lineage>
</organism>
<sequence>MQRLPARRQCARPSQSVQSRRFRVSRVRRNRLGC</sequence>
<evidence type="ECO:0000313" key="3">
    <source>
        <dbReference type="Proteomes" id="UP000004358"/>
    </source>
</evidence>
<evidence type="ECO:0000313" key="2">
    <source>
        <dbReference type="EMBL" id="EAQ79503.1"/>
    </source>
</evidence>
<protein>
    <submittedName>
        <fullName evidence="2">Uncharacterized protein</fullName>
    </submittedName>
</protein>
<accession>A3ZW07</accession>
<comment type="caution">
    <text evidence="2">The sequence shown here is derived from an EMBL/GenBank/DDBJ whole genome shotgun (WGS) entry which is preliminary data.</text>
</comment>
<name>A3ZW07_9BACT</name>
<gene>
    <name evidence="2" type="ORF">DSM3645_03468</name>
</gene>
<dbReference type="AlphaFoldDB" id="A3ZW07"/>
<dbReference type="Proteomes" id="UP000004358">
    <property type="component" value="Unassembled WGS sequence"/>
</dbReference>
<dbReference type="STRING" id="314230.DSM3645_03468"/>
<dbReference type="EMBL" id="AANZ01000014">
    <property type="protein sequence ID" value="EAQ79503.1"/>
    <property type="molecule type" value="Genomic_DNA"/>
</dbReference>
<reference evidence="2 3" key="1">
    <citation type="submission" date="2006-02" db="EMBL/GenBank/DDBJ databases">
        <authorList>
            <person name="Amann R."/>
            <person name="Ferriera S."/>
            <person name="Johnson J."/>
            <person name="Kravitz S."/>
            <person name="Halpern A."/>
            <person name="Remington K."/>
            <person name="Beeson K."/>
            <person name="Tran B."/>
            <person name="Rogers Y.-H."/>
            <person name="Friedman R."/>
            <person name="Venter J.C."/>
        </authorList>
    </citation>
    <scope>NUCLEOTIDE SEQUENCE [LARGE SCALE GENOMIC DNA]</scope>
    <source>
        <strain evidence="2 3">DSM 3645</strain>
    </source>
</reference>
<feature type="compositionally biased region" description="Basic residues" evidence="1">
    <location>
        <begin position="1"/>
        <end position="10"/>
    </location>
</feature>
<evidence type="ECO:0000256" key="1">
    <source>
        <dbReference type="SAM" id="MobiDB-lite"/>
    </source>
</evidence>